<dbReference type="KEGG" id="hro:HELRODRAFT_179088"/>
<dbReference type="CTD" id="20207105"/>
<organism evidence="4 5">
    <name type="scientific">Helobdella robusta</name>
    <name type="common">Californian leech</name>
    <dbReference type="NCBI Taxonomy" id="6412"/>
    <lineage>
        <taxon>Eukaryota</taxon>
        <taxon>Metazoa</taxon>
        <taxon>Spiralia</taxon>
        <taxon>Lophotrochozoa</taxon>
        <taxon>Annelida</taxon>
        <taxon>Clitellata</taxon>
        <taxon>Hirudinea</taxon>
        <taxon>Rhynchobdellida</taxon>
        <taxon>Glossiphoniidae</taxon>
        <taxon>Helobdella</taxon>
    </lineage>
</organism>
<reference evidence="4" key="3">
    <citation type="submission" date="2015-06" db="UniProtKB">
        <authorList>
            <consortium name="EnsemblMetazoa"/>
        </authorList>
    </citation>
    <scope>IDENTIFICATION</scope>
</reference>
<sequence length="567" mass="63948">MAVFLKLSFNNVLYIILINSINVAYSTKCPYCDKTFANVKKHTWRCTSNTASLNNNAARSNAKSNVSISPSIYRKNSVDTASINLENNLIFCCCGKGCKCRTDLIMHQRSCKMHKTIQLSDNPTDNVNSTTPAPDQQTFLSESREVPTSPASPTPDKIESTLPGIKLSNLNNSHSNSSIKQLKKRTEKQFKLLGQNNQRFDNIISKASKAIRSRIASKKHQKMHSKRMTSKLSSKNDFGLHPPNWVPKLQQPSSPCNTSPPSYHEISTIIRKYKSKSSLCPFDQISLISFKKCSIHNLPQTAGFFKYFNLTLIDLTWSDQFNNSLMYSAISSSLINNFNSSDSNNNISVKCGNNNIFTGIDNNNIKNNNHIYYSIDSSNSDKKKSNKSVENNNVNYNSINNINVNYNICNNINVTQLLKLNNQIACYCGKFCKGWKSLKMHPRSCKVHKTLQLSNVTNARATTNVGISNKYRTNREASPRSQIFKKPCAVANAYFQLNCKSLPAYENLNKFNLAFQLIIYNYFASNFGTVNSRTCSNVNSNKDRKFEKEIKQLENSRSQQSSICCSN</sequence>
<keyword evidence="2" id="KW-0732">Signal</keyword>
<evidence type="ECO:0000256" key="1">
    <source>
        <dbReference type="SAM" id="MobiDB-lite"/>
    </source>
</evidence>
<dbReference type="HOGENOM" id="CLU_480841_0_0_1"/>
<dbReference type="EnsemblMetazoa" id="HelroT179088">
    <property type="protein sequence ID" value="HelroP179088"/>
    <property type="gene ID" value="HelroG179088"/>
</dbReference>
<dbReference type="Proteomes" id="UP000015101">
    <property type="component" value="Unassembled WGS sequence"/>
</dbReference>
<name>T1FE56_HELRO</name>
<dbReference type="InParanoid" id="T1FE56"/>
<feature type="compositionally biased region" description="Low complexity" evidence="1">
    <location>
        <begin position="167"/>
        <end position="178"/>
    </location>
</feature>
<feature type="chain" id="PRO_5010980624" description="C2H2-type domain-containing protein" evidence="2">
    <location>
        <begin position="27"/>
        <end position="567"/>
    </location>
</feature>
<dbReference type="RefSeq" id="XP_009026198.1">
    <property type="nucleotide sequence ID" value="XM_009027950.1"/>
</dbReference>
<dbReference type="AlphaFoldDB" id="T1FE56"/>
<dbReference type="EMBL" id="AMQM01006726">
    <property type="status" value="NOT_ANNOTATED_CDS"/>
    <property type="molecule type" value="Genomic_DNA"/>
</dbReference>
<evidence type="ECO:0008006" key="6">
    <source>
        <dbReference type="Google" id="ProtNLM"/>
    </source>
</evidence>
<evidence type="ECO:0000313" key="3">
    <source>
        <dbReference type="EMBL" id="ESN95627.1"/>
    </source>
</evidence>
<evidence type="ECO:0000256" key="2">
    <source>
        <dbReference type="SAM" id="SignalP"/>
    </source>
</evidence>
<evidence type="ECO:0000313" key="4">
    <source>
        <dbReference type="EnsemblMetazoa" id="HelroP179088"/>
    </source>
</evidence>
<accession>T1FE56</accession>
<reference evidence="5" key="1">
    <citation type="submission" date="2012-12" db="EMBL/GenBank/DDBJ databases">
        <authorList>
            <person name="Hellsten U."/>
            <person name="Grimwood J."/>
            <person name="Chapman J.A."/>
            <person name="Shapiro H."/>
            <person name="Aerts A."/>
            <person name="Otillar R.P."/>
            <person name="Terry A.Y."/>
            <person name="Boore J.L."/>
            <person name="Simakov O."/>
            <person name="Marletaz F."/>
            <person name="Cho S.-J."/>
            <person name="Edsinger-Gonzales E."/>
            <person name="Havlak P."/>
            <person name="Kuo D.-H."/>
            <person name="Larsson T."/>
            <person name="Lv J."/>
            <person name="Arendt D."/>
            <person name="Savage R."/>
            <person name="Osoegawa K."/>
            <person name="de Jong P."/>
            <person name="Lindberg D.R."/>
            <person name="Seaver E.C."/>
            <person name="Weisblat D.A."/>
            <person name="Putnam N.H."/>
            <person name="Grigoriev I.V."/>
            <person name="Rokhsar D.S."/>
        </authorList>
    </citation>
    <scope>NUCLEOTIDE SEQUENCE</scope>
</reference>
<feature type="region of interest" description="Disordered" evidence="1">
    <location>
        <begin position="214"/>
        <end position="234"/>
    </location>
</feature>
<evidence type="ECO:0000313" key="5">
    <source>
        <dbReference type="Proteomes" id="UP000015101"/>
    </source>
</evidence>
<reference evidence="3 5" key="2">
    <citation type="journal article" date="2013" name="Nature">
        <title>Insights into bilaterian evolution from three spiralian genomes.</title>
        <authorList>
            <person name="Simakov O."/>
            <person name="Marletaz F."/>
            <person name="Cho S.J."/>
            <person name="Edsinger-Gonzales E."/>
            <person name="Havlak P."/>
            <person name="Hellsten U."/>
            <person name="Kuo D.H."/>
            <person name="Larsson T."/>
            <person name="Lv J."/>
            <person name="Arendt D."/>
            <person name="Savage R."/>
            <person name="Osoegawa K."/>
            <person name="de Jong P."/>
            <person name="Grimwood J."/>
            <person name="Chapman J.A."/>
            <person name="Shapiro H."/>
            <person name="Aerts A."/>
            <person name="Otillar R.P."/>
            <person name="Terry A.Y."/>
            <person name="Boore J.L."/>
            <person name="Grigoriev I.V."/>
            <person name="Lindberg D.R."/>
            <person name="Seaver E.C."/>
            <person name="Weisblat D.A."/>
            <person name="Putnam N.H."/>
            <person name="Rokhsar D.S."/>
        </authorList>
    </citation>
    <scope>NUCLEOTIDE SEQUENCE</scope>
</reference>
<dbReference type="GeneID" id="20207105"/>
<feature type="signal peptide" evidence="2">
    <location>
        <begin position="1"/>
        <end position="26"/>
    </location>
</feature>
<feature type="region of interest" description="Disordered" evidence="1">
    <location>
        <begin position="119"/>
        <end position="183"/>
    </location>
</feature>
<feature type="compositionally biased region" description="Basic residues" evidence="1">
    <location>
        <begin position="214"/>
        <end position="229"/>
    </location>
</feature>
<protein>
    <recommendedName>
        <fullName evidence="6">C2H2-type domain-containing protein</fullName>
    </recommendedName>
</protein>
<gene>
    <name evidence="4" type="primary">20207105</name>
    <name evidence="3" type="ORF">HELRODRAFT_179088</name>
</gene>
<feature type="compositionally biased region" description="Polar residues" evidence="1">
    <location>
        <begin position="119"/>
        <end position="141"/>
    </location>
</feature>
<keyword evidence="5" id="KW-1185">Reference proteome</keyword>
<dbReference type="EMBL" id="KB097510">
    <property type="protein sequence ID" value="ESN95627.1"/>
    <property type="molecule type" value="Genomic_DNA"/>
</dbReference>
<proteinExistence type="predicted"/>